<keyword evidence="2" id="KW-1185">Reference proteome</keyword>
<organism evidence="1 2">
    <name type="scientific">Nocardia rhamnosiphila</name>
    <dbReference type="NCBI Taxonomy" id="426716"/>
    <lineage>
        <taxon>Bacteria</taxon>
        <taxon>Bacillati</taxon>
        <taxon>Actinomycetota</taxon>
        <taxon>Actinomycetes</taxon>
        <taxon>Mycobacteriales</taxon>
        <taxon>Nocardiaceae</taxon>
        <taxon>Nocardia</taxon>
    </lineage>
</organism>
<protein>
    <recommendedName>
        <fullName evidence="3">ESX-1 secretion-associated protein EspA/EspE-like domain-containing protein</fullName>
    </recommendedName>
</protein>
<name>A0ABV2WTY6_9NOCA</name>
<accession>A0ABV2WTY6</accession>
<reference evidence="1 2" key="1">
    <citation type="submission" date="2024-06" db="EMBL/GenBank/DDBJ databases">
        <title>The Natural Products Discovery Center: Release of the First 8490 Sequenced Strains for Exploring Actinobacteria Biosynthetic Diversity.</title>
        <authorList>
            <person name="Kalkreuter E."/>
            <person name="Kautsar S.A."/>
            <person name="Yang D."/>
            <person name="Bader C.D."/>
            <person name="Teijaro C.N."/>
            <person name="Fluegel L."/>
            <person name="Davis C.M."/>
            <person name="Simpson J.R."/>
            <person name="Lauterbach L."/>
            <person name="Steele A.D."/>
            <person name="Gui C."/>
            <person name="Meng S."/>
            <person name="Li G."/>
            <person name="Viehrig K."/>
            <person name="Ye F."/>
            <person name="Su P."/>
            <person name="Kiefer A.F."/>
            <person name="Nichols A."/>
            <person name="Cepeda A.J."/>
            <person name="Yan W."/>
            <person name="Fan B."/>
            <person name="Jiang Y."/>
            <person name="Adhikari A."/>
            <person name="Zheng C.-J."/>
            <person name="Schuster L."/>
            <person name="Cowan T.M."/>
            <person name="Smanski M.J."/>
            <person name="Chevrette M.G."/>
            <person name="De Carvalho L.P.S."/>
            <person name="Shen B."/>
        </authorList>
    </citation>
    <scope>NUCLEOTIDE SEQUENCE [LARGE SCALE GENOMIC DNA]</scope>
    <source>
        <strain evidence="1 2">NPDC019708</strain>
    </source>
</reference>
<evidence type="ECO:0000313" key="1">
    <source>
        <dbReference type="EMBL" id="MEU1954352.1"/>
    </source>
</evidence>
<dbReference type="EMBL" id="JBEYBF010000014">
    <property type="protein sequence ID" value="MEU1954352.1"/>
    <property type="molecule type" value="Genomic_DNA"/>
</dbReference>
<sequence>MAEDSNPQTRTDLTTNIEQIRTKAEELKDQPDRVNDAFGNIVLAVRVTGWGFFGLVGGGGAEAVVDRLWDERDKVLKYIEDAGTELAELIKGIAVPITFINYANAWRDVASAITNAGTQIDETKLNAHWTGIAAEAYENSRIRQAKPCGQQALPASCETIATSLEDVAVKTLELYREIVEAILSLISSIGEIVAAAATGPVAAAQTGDIVAAIGNAYNAIAQAVGSIASSAQNSIINGNKIAQASSDIDGLPDNKWPPMAVDDNSKFDDATVLDGTNKWSVKTDRVTQ</sequence>
<proteinExistence type="predicted"/>
<evidence type="ECO:0008006" key="3">
    <source>
        <dbReference type="Google" id="ProtNLM"/>
    </source>
</evidence>
<gene>
    <name evidence="1" type="ORF">ABZ510_21105</name>
</gene>
<dbReference type="Proteomes" id="UP001550628">
    <property type="component" value="Unassembled WGS sequence"/>
</dbReference>
<comment type="caution">
    <text evidence="1">The sequence shown here is derived from an EMBL/GenBank/DDBJ whole genome shotgun (WGS) entry which is preliminary data.</text>
</comment>
<evidence type="ECO:0000313" key="2">
    <source>
        <dbReference type="Proteomes" id="UP001550628"/>
    </source>
</evidence>
<dbReference type="RefSeq" id="WP_356956070.1">
    <property type="nucleotide sequence ID" value="NZ_JBEYBD010000005.1"/>
</dbReference>